<accession>I4D2S3</accession>
<dbReference type="PANTHER" id="PTHR42924:SF3">
    <property type="entry name" value="POLYMERASE_HISTIDINOL PHOSPHATASE N-TERMINAL DOMAIN-CONTAINING PROTEIN"/>
    <property type="match status" value="1"/>
</dbReference>
<dbReference type="GO" id="GO:0035312">
    <property type="term" value="F:5'-3' DNA exonuclease activity"/>
    <property type="evidence" value="ECO:0007669"/>
    <property type="project" value="TreeGrafter"/>
</dbReference>
<dbReference type="EMBL" id="CP003639">
    <property type="protein sequence ID" value="AFM40097.1"/>
    <property type="molecule type" value="Genomic_DNA"/>
</dbReference>
<dbReference type="PANTHER" id="PTHR42924">
    <property type="entry name" value="EXONUCLEASE"/>
    <property type="match status" value="1"/>
</dbReference>
<dbReference type="RefSeq" id="WP_014826105.1">
    <property type="nucleotide sequence ID" value="NC_018068.1"/>
</dbReference>
<dbReference type="InterPro" id="IPR003141">
    <property type="entry name" value="Pol/His_phosphatase_N"/>
</dbReference>
<evidence type="ECO:0000259" key="1">
    <source>
        <dbReference type="SMART" id="SM00481"/>
    </source>
</evidence>
<dbReference type="SMART" id="SM00481">
    <property type="entry name" value="POLIIIAc"/>
    <property type="match status" value="1"/>
</dbReference>
<sequence>MEFDLHTHTSQGSACSRMVIEDLVQAACEKKLDGVCITDHDYCWDERELAKLMRASGIQVYGGVELSTAFGEILIYGVHQSLLHLRDNLPKLVQLVRDLGGVMIAAHPLRSDFLFSTLTREERGLDPINLEEIGRRPLFSFVHTFEVCNGRSSWQEIRAARQLSLLLNKKGTGGSDAHSKLSVGSCVTIFEEPVQNEAHLITQLRQGCFKAKKKEESRNVLGM</sequence>
<proteinExistence type="predicted"/>
<dbReference type="GO" id="GO:0004534">
    <property type="term" value="F:5'-3' RNA exonuclease activity"/>
    <property type="evidence" value="ECO:0007669"/>
    <property type="project" value="TreeGrafter"/>
</dbReference>
<dbReference type="eggNOG" id="COG0613">
    <property type="taxonomic scope" value="Bacteria"/>
</dbReference>
<feature type="domain" description="Polymerase/histidinol phosphatase N-terminal" evidence="1">
    <location>
        <begin position="3"/>
        <end position="70"/>
    </location>
</feature>
<dbReference type="HOGENOM" id="CLU_072983_1_1_9"/>
<dbReference type="OrthoDB" id="9775360at2"/>
<dbReference type="InterPro" id="IPR016195">
    <property type="entry name" value="Pol/histidinol_Pase-like"/>
</dbReference>
<evidence type="ECO:0000313" key="2">
    <source>
        <dbReference type="EMBL" id="AFM40097.1"/>
    </source>
</evidence>
<reference evidence="2 3" key="1">
    <citation type="journal article" date="2012" name="J. Bacteriol.">
        <title>Complete genome sequences of Desulfosporosinus orientis DSM765T, Desulfosporosinus youngiae DSM17734T, Desulfosporosinus meridiei DSM13257T, and Desulfosporosinus acidiphilus DSM22704T.</title>
        <authorList>
            <person name="Pester M."/>
            <person name="Brambilla E."/>
            <person name="Alazard D."/>
            <person name="Rattei T."/>
            <person name="Weinmaier T."/>
            <person name="Han J."/>
            <person name="Lucas S."/>
            <person name="Lapidus A."/>
            <person name="Cheng J.F."/>
            <person name="Goodwin L."/>
            <person name="Pitluck S."/>
            <person name="Peters L."/>
            <person name="Ovchinnikova G."/>
            <person name="Teshima H."/>
            <person name="Detter J.C."/>
            <person name="Han C.S."/>
            <person name="Tapia R."/>
            <person name="Land M.L."/>
            <person name="Hauser L."/>
            <person name="Kyrpides N.C."/>
            <person name="Ivanova N.N."/>
            <person name="Pagani I."/>
            <person name="Huntmann M."/>
            <person name="Wei C.L."/>
            <person name="Davenport K.W."/>
            <person name="Daligault H."/>
            <person name="Chain P.S."/>
            <person name="Chen A."/>
            <person name="Mavromatis K."/>
            <person name="Markowitz V."/>
            <person name="Szeto E."/>
            <person name="Mikhailova N."/>
            <person name="Pati A."/>
            <person name="Wagner M."/>
            <person name="Woyke T."/>
            <person name="Ollivier B."/>
            <person name="Klenk H.P."/>
            <person name="Spring S."/>
            <person name="Loy A."/>
        </authorList>
    </citation>
    <scope>NUCLEOTIDE SEQUENCE [LARGE SCALE GENOMIC DNA]</scope>
    <source>
        <strain evidence="3">DSM 22704 / JCM 16185 / SJ4</strain>
    </source>
</reference>
<gene>
    <name evidence="2" type="ordered locus">Desaci_1058</name>
</gene>
<dbReference type="KEGG" id="dai:Desaci_1058"/>
<dbReference type="AlphaFoldDB" id="I4D2S3"/>
<organism evidence="2 3">
    <name type="scientific">Desulfosporosinus acidiphilus (strain DSM 22704 / JCM 16185 / SJ4)</name>
    <dbReference type="NCBI Taxonomy" id="646529"/>
    <lineage>
        <taxon>Bacteria</taxon>
        <taxon>Bacillati</taxon>
        <taxon>Bacillota</taxon>
        <taxon>Clostridia</taxon>
        <taxon>Eubacteriales</taxon>
        <taxon>Desulfitobacteriaceae</taxon>
        <taxon>Desulfosporosinus</taxon>
    </lineage>
</organism>
<protein>
    <submittedName>
        <fullName evidence="2">Putative metal-dependent phosphoesterase, PHP family</fullName>
    </submittedName>
</protein>
<dbReference type="InterPro" id="IPR004013">
    <property type="entry name" value="PHP_dom"/>
</dbReference>
<dbReference type="Pfam" id="PF13263">
    <property type="entry name" value="PHP_C"/>
    <property type="match status" value="1"/>
</dbReference>
<evidence type="ECO:0000313" key="3">
    <source>
        <dbReference type="Proteomes" id="UP000002892"/>
    </source>
</evidence>
<dbReference type="CDD" id="cd07432">
    <property type="entry name" value="PHP_HisPPase"/>
    <property type="match status" value="1"/>
</dbReference>
<dbReference type="InterPro" id="IPR052018">
    <property type="entry name" value="PHP_domain"/>
</dbReference>
<dbReference type="Pfam" id="PF02811">
    <property type="entry name" value="PHP"/>
    <property type="match status" value="1"/>
</dbReference>
<dbReference type="Gene3D" id="3.20.20.140">
    <property type="entry name" value="Metal-dependent hydrolases"/>
    <property type="match status" value="1"/>
</dbReference>
<dbReference type="Proteomes" id="UP000002892">
    <property type="component" value="Chromosome"/>
</dbReference>
<dbReference type="STRING" id="646529.Desaci_1058"/>
<keyword evidence="3" id="KW-1185">Reference proteome</keyword>
<name>I4D2S3_DESAJ</name>
<dbReference type="SUPFAM" id="SSF89550">
    <property type="entry name" value="PHP domain-like"/>
    <property type="match status" value="1"/>
</dbReference>